<organism evidence="1 2">
    <name type="scientific">Helicobacter mustelae (strain ATCC 43772 / CCUG 25715 / CIP 103759 / LMG 18044 / NCTC 12198 / R85-136P)</name>
    <name type="common">Campylobacter mustelae</name>
    <dbReference type="NCBI Taxonomy" id="679897"/>
    <lineage>
        <taxon>Bacteria</taxon>
        <taxon>Pseudomonadati</taxon>
        <taxon>Campylobacterota</taxon>
        <taxon>Epsilonproteobacteria</taxon>
        <taxon>Campylobacterales</taxon>
        <taxon>Helicobacteraceae</taxon>
        <taxon>Helicobacter</taxon>
    </lineage>
</organism>
<accession>D3UFL0</accession>
<gene>
    <name evidence="1" type="ordered locus">HMU00150</name>
</gene>
<dbReference type="STRING" id="679897.HMU00150"/>
<proteinExistence type="predicted"/>
<name>D3UFL0_HELM1</name>
<sequence length="252" mass="28374">MRKIFFPILFGFLLISTKLFAKEDIEFFIGADYGRMAHIKNSAKFKGGQNIYNFDDPLYGHLFLGSFGVEMGIGNTEILRKIFRSRVFIEGGYGKFGTNQGYELAGGLPNVKIKSLENYYVGGGADMMLNIIPFSYFSLGVFLGMGYDFVISDLSTKGSFLGSKASDYSGAQIYLSGFDGRFFHNEIYGRLGASIRFLKTQRIEFIVRIPAIENQGFAKIHRTLNKSNGEVYAKEKLLITTPTWLISYKIIF</sequence>
<keyword evidence="2" id="KW-1185">Reference proteome</keyword>
<protein>
    <submittedName>
        <fullName evidence="1">Putative outer membrane protein</fullName>
    </submittedName>
</protein>
<dbReference type="EMBL" id="FN555004">
    <property type="protein sequence ID" value="CBG39281.1"/>
    <property type="molecule type" value="Genomic_DNA"/>
</dbReference>
<dbReference type="AlphaFoldDB" id="D3UFL0"/>
<evidence type="ECO:0000313" key="2">
    <source>
        <dbReference type="Proteomes" id="UP000001522"/>
    </source>
</evidence>
<dbReference type="Proteomes" id="UP000001522">
    <property type="component" value="Chromosome"/>
</dbReference>
<dbReference type="InterPro" id="IPR002718">
    <property type="entry name" value="OMP_Helicobacter"/>
</dbReference>
<dbReference type="Pfam" id="PF01856">
    <property type="entry name" value="HP_OMP"/>
    <property type="match status" value="1"/>
</dbReference>
<dbReference type="HOGENOM" id="CLU_1101685_0_0_7"/>
<dbReference type="KEGG" id="hms:HMU00150"/>
<evidence type="ECO:0000313" key="1">
    <source>
        <dbReference type="EMBL" id="CBG39281.1"/>
    </source>
</evidence>
<reference evidence="1 2" key="1">
    <citation type="journal article" date="2010" name="BMC Genomics">
        <title>Comparative genomics and proteomics of Helicobacter mustelae, an ulcerogenic and carcinogenic gastric pathogen.</title>
        <authorList>
            <person name="O'Toole P.W."/>
            <person name="Snelling W.J."/>
            <person name="Canchaya C."/>
            <person name="Forde B.M."/>
            <person name="Hardie K.R."/>
            <person name="Josenhans C."/>
            <person name="Graham R.L.J."/>
            <person name="McMullan G."/>
            <person name="Parkhill J."/>
            <person name="Belda E."/>
            <person name="Bentley S.D."/>
        </authorList>
    </citation>
    <scope>NUCLEOTIDE SEQUENCE [LARGE SCALE GENOMIC DNA]</scope>
    <source>
        <strain evidence="2">ATCC 43772 / LMG 18044 / NCTC 12198 / 12198</strain>
    </source>
</reference>